<gene>
    <name evidence="3" type="ORF">NA56DRAFT_713420</name>
</gene>
<dbReference type="EMBL" id="KZ613562">
    <property type="protein sequence ID" value="PMD12153.1"/>
    <property type="molecule type" value="Genomic_DNA"/>
</dbReference>
<dbReference type="AlphaFoldDB" id="A0A2J6PDT6"/>
<keyword evidence="2" id="KW-0812">Transmembrane</keyword>
<sequence>MSQQGQLARLPSSAIMDPQHVNWLIVSSLSKISANIANRSQEWSFPFRHVPNNFFSGAARLFSPQVTLQQGQRLGLRGWDMSKGVRHLFWGILAECSQDKVWLRLFKDSLRCYPHFRSVDNTQYDCSSFRHANMNLIQVLQRGVTVGEVAGIISGATSIVSLTLPLFVALILVWSIKNKQLNASSWSTAAKTLQGTLWPTLLRSDSARSDAVARRVGIASTMLTVVVILLLAVHIVTPLPLVEEIQTKSDPSSTSFEYAPDLTFFGLGTAQRPSEPLRRSCGTFIYTDCTPSEELFDKLSSGSLGTTIAGPKEIQFRNFFLYQNQSSNNENIVVGLTRPMQYLVLNTEYTIVEGLIVDPNNGGIGFRNHTIPVGLQLGATWQEDILWIQPETVCTANNFSIHFPYGTTHVNEFFPGVDTGIDLNELIDRYIQDDGAFAHRDWSIPSPDWSITGPNSLWNISGPIPDLAQRSFLGAWWDNYFSAGALEISANSNSQVGTKYNRYLTNYTSIIDPFQITISNIDGAIFDQSWAYNLWKFVYANLDRFFPGFSSLIPGVVAAYDFSANFMEYGTRCFGFDDRDPPDPLKPYIRCGNLYGVASPDDPNLTEFQINRMFGQPVYTCASSMKAIVKTIQFSFNGTSSLNNTVVLSVADKNYTNPEDVPLWGVEKVDPSQNLNISDINLLWGLVSNKYENDSDIATIRAKQLYLPVAYSATDMSVFKDSLAAASVFSAAWNSVYQEVAWISGTSFGGLPSYSGDIQYSLFLKWQELSSTKDGAAKIFNLIWTDLVASALVGTVTGFENNTVAQTSGSLGQRKVYEHHSVVVYGNLLFAIPAFVVLVLWGGLLVTSLVLLISQKVTGDMLSYYMNQTSLGRAVLNAEQSDPRSYPPQSDLRMIALSSKQWAAEYGSRTLGIRAYRQVMRSSALPYHGPGNSHLPTPDPGESFDGSMEMNPLREGAAQPMDSNVQLYHDDGYSSSMPRWG</sequence>
<accession>A0A2J6PDT6</accession>
<dbReference type="Proteomes" id="UP000235672">
    <property type="component" value="Unassembled WGS sequence"/>
</dbReference>
<keyword evidence="4" id="KW-1185">Reference proteome</keyword>
<name>A0A2J6PDT6_9HELO</name>
<evidence type="ECO:0000256" key="2">
    <source>
        <dbReference type="SAM" id="Phobius"/>
    </source>
</evidence>
<feature type="transmembrane region" description="Helical" evidence="2">
    <location>
        <begin position="149"/>
        <end position="174"/>
    </location>
</feature>
<feature type="transmembrane region" description="Helical" evidence="2">
    <location>
        <begin position="216"/>
        <end position="236"/>
    </location>
</feature>
<dbReference type="OrthoDB" id="3034003at2759"/>
<organism evidence="3 4">
    <name type="scientific">Hyaloscypha hepaticicola</name>
    <dbReference type="NCBI Taxonomy" id="2082293"/>
    <lineage>
        <taxon>Eukaryota</taxon>
        <taxon>Fungi</taxon>
        <taxon>Dikarya</taxon>
        <taxon>Ascomycota</taxon>
        <taxon>Pezizomycotina</taxon>
        <taxon>Leotiomycetes</taxon>
        <taxon>Helotiales</taxon>
        <taxon>Hyaloscyphaceae</taxon>
        <taxon>Hyaloscypha</taxon>
    </lineage>
</organism>
<feature type="region of interest" description="Disordered" evidence="1">
    <location>
        <begin position="927"/>
        <end position="950"/>
    </location>
</feature>
<evidence type="ECO:0000256" key="1">
    <source>
        <dbReference type="SAM" id="MobiDB-lite"/>
    </source>
</evidence>
<dbReference type="STRING" id="1745343.A0A2J6PDT6"/>
<reference evidence="3 4" key="1">
    <citation type="submission" date="2016-05" db="EMBL/GenBank/DDBJ databases">
        <title>A degradative enzymes factory behind the ericoid mycorrhizal symbiosis.</title>
        <authorList>
            <consortium name="DOE Joint Genome Institute"/>
            <person name="Martino E."/>
            <person name="Morin E."/>
            <person name="Grelet G."/>
            <person name="Kuo A."/>
            <person name="Kohler A."/>
            <person name="Daghino S."/>
            <person name="Barry K."/>
            <person name="Choi C."/>
            <person name="Cichocki N."/>
            <person name="Clum A."/>
            <person name="Copeland A."/>
            <person name="Hainaut M."/>
            <person name="Haridas S."/>
            <person name="Labutti K."/>
            <person name="Lindquist E."/>
            <person name="Lipzen A."/>
            <person name="Khouja H.-R."/>
            <person name="Murat C."/>
            <person name="Ohm R."/>
            <person name="Olson A."/>
            <person name="Spatafora J."/>
            <person name="Veneault-Fourrey C."/>
            <person name="Henrissat B."/>
            <person name="Grigoriev I."/>
            <person name="Martin F."/>
            <person name="Perotto S."/>
        </authorList>
    </citation>
    <scope>NUCLEOTIDE SEQUENCE [LARGE SCALE GENOMIC DNA]</scope>
    <source>
        <strain evidence="3 4">UAMH 7357</strain>
    </source>
</reference>
<keyword evidence="2" id="KW-1133">Transmembrane helix</keyword>
<keyword evidence="2" id="KW-0472">Membrane</keyword>
<protein>
    <submittedName>
        <fullName evidence="3">Uncharacterized protein</fullName>
    </submittedName>
</protein>
<proteinExistence type="predicted"/>
<evidence type="ECO:0000313" key="4">
    <source>
        <dbReference type="Proteomes" id="UP000235672"/>
    </source>
</evidence>
<feature type="transmembrane region" description="Helical" evidence="2">
    <location>
        <begin position="828"/>
        <end position="853"/>
    </location>
</feature>
<evidence type="ECO:0000313" key="3">
    <source>
        <dbReference type="EMBL" id="PMD12153.1"/>
    </source>
</evidence>